<dbReference type="AlphaFoldDB" id="A0A239L509"/>
<dbReference type="OrthoDB" id="8678477at2"/>
<dbReference type="EMBL" id="FZOT01000019">
    <property type="protein sequence ID" value="SNT25082.1"/>
    <property type="molecule type" value="Genomic_DNA"/>
</dbReference>
<keyword evidence="4" id="KW-1185">Reference proteome</keyword>
<dbReference type="RefSeq" id="WP_089401233.1">
    <property type="nucleotide sequence ID" value="NZ_FZOT01000019.1"/>
</dbReference>
<gene>
    <name evidence="3" type="ORF">SAMN06265795_11935</name>
</gene>
<dbReference type="PANTHER" id="PTHR42928">
    <property type="entry name" value="TRICARBOXYLATE-BINDING PROTEIN"/>
    <property type="match status" value="1"/>
</dbReference>
<organism evidence="3 4">
    <name type="scientific">Noviherbaspirillum humi</name>
    <dbReference type="NCBI Taxonomy" id="1688639"/>
    <lineage>
        <taxon>Bacteria</taxon>
        <taxon>Pseudomonadati</taxon>
        <taxon>Pseudomonadota</taxon>
        <taxon>Betaproteobacteria</taxon>
        <taxon>Burkholderiales</taxon>
        <taxon>Oxalobacteraceae</taxon>
        <taxon>Noviherbaspirillum</taxon>
    </lineage>
</organism>
<dbReference type="InterPro" id="IPR042100">
    <property type="entry name" value="Bug_dom1"/>
</dbReference>
<dbReference type="Gene3D" id="3.40.190.10">
    <property type="entry name" value="Periplasmic binding protein-like II"/>
    <property type="match status" value="1"/>
</dbReference>
<dbReference type="Proteomes" id="UP000198284">
    <property type="component" value="Unassembled WGS sequence"/>
</dbReference>
<protein>
    <submittedName>
        <fullName evidence="3">Tripartite-type tricarboxylate transporter, receptor component TctC</fullName>
    </submittedName>
</protein>
<reference evidence="3 4" key="1">
    <citation type="submission" date="2017-06" db="EMBL/GenBank/DDBJ databases">
        <authorList>
            <person name="Kim H.J."/>
            <person name="Triplett B.A."/>
        </authorList>
    </citation>
    <scope>NUCLEOTIDE SEQUENCE [LARGE SCALE GENOMIC DNA]</scope>
    <source>
        <strain evidence="3 4">U15</strain>
    </source>
</reference>
<keyword evidence="2" id="KW-0732">Signal</keyword>
<evidence type="ECO:0000313" key="4">
    <source>
        <dbReference type="Proteomes" id="UP000198284"/>
    </source>
</evidence>
<dbReference type="PANTHER" id="PTHR42928:SF5">
    <property type="entry name" value="BLR1237 PROTEIN"/>
    <property type="match status" value="1"/>
</dbReference>
<proteinExistence type="inferred from homology"/>
<evidence type="ECO:0000256" key="1">
    <source>
        <dbReference type="ARBA" id="ARBA00006987"/>
    </source>
</evidence>
<accession>A0A239L509</accession>
<dbReference type="SUPFAM" id="SSF53850">
    <property type="entry name" value="Periplasmic binding protein-like II"/>
    <property type="match status" value="1"/>
</dbReference>
<dbReference type="InterPro" id="IPR005064">
    <property type="entry name" value="BUG"/>
</dbReference>
<dbReference type="Gene3D" id="3.40.190.150">
    <property type="entry name" value="Bordetella uptake gene, domain 1"/>
    <property type="match status" value="1"/>
</dbReference>
<keyword evidence="3" id="KW-0675">Receptor</keyword>
<sequence>MTLRTLLAAATCAALAAFPFTQARADYPDKPVQYIIPFTPGGESDYVARLQSEVFKEKFKQSMVVLNKPGAGGGLVWGQLNSMPGDGYTIAGVNLPHIVLQPLDGSVNYKTEDIAAVYYYHFTADAIVVPASSPYKTYQDLVKAAKEKPGSISMAGSGSFSANHMAHERLNKLAGIKTTYVPFKGTGDIISSMLGQHVDAAMTYLPFAIQQKSQMRLLAVASEKRHPAFPDVPTFKELGFDWVDGAYRGIAVPKSTPRDVQKKVSDMMAVLNKDPETRKRLVEGGYDLVDIPVDQIPAFMAERTKVYIQDAKNAGVIK</sequence>
<comment type="similarity">
    <text evidence="1">Belongs to the UPF0065 (bug) family.</text>
</comment>
<dbReference type="CDD" id="cd07012">
    <property type="entry name" value="PBP2_Bug_TTT"/>
    <property type="match status" value="1"/>
</dbReference>
<evidence type="ECO:0000256" key="2">
    <source>
        <dbReference type="SAM" id="SignalP"/>
    </source>
</evidence>
<feature type="signal peptide" evidence="2">
    <location>
        <begin position="1"/>
        <end position="25"/>
    </location>
</feature>
<dbReference type="PIRSF" id="PIRSF017082">
    <property type="entry name" value="YflP"/>
    <property type="match status" value="1"/>
</dbReference>
<evidence type="ECO:0000313" key="3">
    <source>
        <dbReference type="EMBL" id="SNT25082.1"/>
    </source>
</evidence>
<feature type="chain" id="PRO_5012173001" evidence="2">
    <location>
        <begin position="26"/>
        <end position="318"/>
    </location>
</feature>
<name>A0A239L509_9BURK</name>
<dbReference type="Pfam" id="PF03401">
    <property type="entry name" value="TctC"/>
    <property type="match status" value="1"/>
</dbReference>